<accession>A0A8D5UF00</accession>
<protein>
    <recommendedName>
        <fullName evidence="3">ATP-grasp domain-containing protein</fullName>
    </recommendedName>
</protein>
<gene>
    <name evidence="1" type="ORF">JIR001_18900</name>
</gene>
<dbReference type="RefSeq" id="WP_212772487.1">
    <property type="nucleotide sequence ID" value="NZ_AP024601.1"/>
</dbReference>
<organism evidence="1 2">
    <name type="scientific">Polycladomyces abyssicola</name>
    <dbReference type="NCBI Taxonomy" id="1125966"/>
    <lineage>
        <taxon>Bacteria</taxon>
        <taxon>Bacillati</taxon>
        <taxon>Bacillota</taxon>
        <taxon>Bacilli</taxon>
        <taxon>Bacillales</taxon>
        <taxon>Thermoactinomycetaceae</taxon>
        <taxon>Polycladomyces</taxon>
    </lineage>
</organism>
<evidence type="ECO:0008006" key="3">
    <source>
        <dbReference type="Google" id="ProtNLM"/>
    </source>
</evidence>
<name>A0A8D5UF00_9BACL</name>
<dbReference type="SUPFAM" id="SSF56059">
    <property type="entry name" value="Glutathione synthetase ATP-binding domain-like"/>
    <property type="match status" value="1"/>
</dbReference>
<sequence>MAVQKYVSNKMKYHDILVEDPVLFSLVPETFWLTDTALTQLLLKYSAVYIKPNSNHRGNGILKVSLNGTACCIQHSFHDQSYTVPLANVYKTVKQGLKAKQKYIVQQGINLATFNGFPFDVRVLMHRPLDRWQISGWLARVATSSNQIVTNHIRGAEPVPLEKALSELPKNPTELVVELSDKCHQTASLLGQYFDLRIVGLDMAVDQQGRIWFLEMNSSPMFRKMFKELGDSSMYQRAIKTHRYIVKKYS</sequence>
<evidence type="ECO:0000313" key="1">
    <source>
        <dbReference type="EMBL" id="BCU82107.1"/>
    </source>
</evidence>
<dbReference type="Pfam" id="PF14398">
    <property type="entry name" value="ATPgrasp_YheCD"/>
    <property type="match status" value="1"/>
</dbReference>
<keyword evidence="2" id="KW-1185">Reference proteome</keyword>
<dbReference type="KEGG" id="pabs:JIR001_18900"/>
<proteinExistence type="predicted"/>
<dbReference type="InterPro" id="IPR026838">
    <property type="entry name" value="YheC/D"/>
</dbReference>
<reference evidence="1" key="1">
    <citation type="journal article" date="2013" name="Int. J. Syst. Evol. Microbiol.">
        <title>Polycladomyces abyssicola gen. nov., sp. nov., a thermophilic filamentous bacterium isolated from hemipelagic sediment.</title>
        <authorList>
            <person name="Tsubouchi T."/>
            <person name="Shimane Y."/>
            <person name="Mori K."/>
            <person name="Usui K."/>
            <person name="Hiraki T."/>
            <person name="Tame A."/>
            <person name="Uematsu K."/>
            <person name="Maruyama T."/>
            <person name="Hatada Y."/>
        </authorList>
    </citation>
    <scope>NUCLEOTIDE SEQUENCE</scope>
    <source>
        <strain evidence="1">JIR-001</strain>
    </source>
</reference>
<reference evidence="1" key="2">
    <citation type="journal article" date="2021" name="Microbiol. Resour. Announc.">
        <title>Complete Genome Sequence of Polycladomyces abyssicola JIR-001T, Isolated from Hemipelagic Sediment in Deep Seawater.</title>
        <authorList>
            <person name="Tsubouchi T."/>
            <person name="Kaneko Y."/>
        </authorList>
    </citation>
    <scope>NUCLEOTIDE SEQUENCE</scope>
    <source>
        <strain evidence="1">JIR-001</strain>
    </source>
</reference>
<evidence type="ECO:0000313" key="2">
    <source>
        <dbReference type="Proteomes" id="UP000677436"/>
    </source>
</evidence>
<dbReference type="Gene3D" id="3.30.470.20">
    <property type="entry name" value="ATP-grasp fold, B domain"/>
    <property type="match status" value="1"/>
</dbReference>
<dbReference type="Proteomes" id="UP000677436">
    <property type="component" value="Chromosome"/>
</dbReference>
<dbReference type="EMBL" id="AP024601">
    <property type="protein sequence ID" value="BCU82107.1"/>
    <property type="molecule type" value="Genomic_DNA"/>
</dbReference>
<dbReference type="AlphaFoldDB" id="A0A8D5UF00"/>